<dbReference type="PROSITE" id="PS51464">
    <property type="entry name" value="SIS"/>
    <property type="match status" value="1"/>
</dbReference>
<sequence length="282" mass="29415">MTGDAPDSAAPPATLTALRALILQSRDSLPKRLLQAADYALSHPQEFAFATIGAIAQQAGVQPSALVRFAQSLGYSGFSELQAVFRAHARDRWPDYRERLETLRSEEGGDGPAALLRGFIGASLHSVERLSETLDAAALDRAIGLLAAAPTIHLLGSRRAFPVAAYLAYALRKLEIRCHLIDQAGGLAPEQVALMAPGDVLLAVSFSPYAPATLELVAAAAARGHGVVALTDTPFSPLAASASAWLEVAEADHAGFRSLAGTFALAMTLAVGTAEARLRAAG</sequence>
<dbReference type="AlphaFoldDB" id="A0A1V2H2S8"/>
<dbReference type="PANTHER" id="PTHR30514">
    <property type="entry name" value="GLUCOKINASE"/>
    <property type="match status" value="1"/>
</dbReference>
<keyword evidence="7" id="KW-1185">Reference proteome</keyword>
<dbReference type="InterPro" id="IPR046348">
    <property type="entry name" value="SIS_dom_sf"/>
</dbReference>
<evidence type="ECO:0000313" key="6">
    <source>
        <dbReference type="EMBL" id="ONG51784.1"/>
    </source>
</evidence>
<organism evidence="6 7">
    <name type="scientific">Teichococcus deserti</name>
    <dbReference type="NCBI Taxonomy" id="1817963"/>
    <lineage>
        <taxon>Bacteria</taxon>
        <taxon>Pseudomonadati</taxon>
        <taxon>Pseudomonadota</taxon>
        <taxon>Alphaproteobacteria</taxon>
        <taxon>Acetobacterales</taxon>
        <taxon>Roseomonadaceae</taxon>
        <taxon>Roseomonas</taxon>
    </lineage>
</organism>
<dbReference type="GO" id="GO:0097367">
    <property type="term" value="F:carbohydrate derivative binding"/>
    <property type="evidence" value="ECO:0007669"/>
    <property type="project" value="InterPro"/>
</dbReference>
<dbReference type="CDD" id="cd05013">
    <property type="entry name" value="SIS_RpiR"/>
    <property type="match status" value="1"/>
</dbReference>
<comment type="caution">
    <text evidence="6">The sequence shown here is derived from an EMBL/GenBank/DDBJ whole genome shotgun (WGS) entry which is preliminary data.</text>
</comment>
<evidence type="ECO:0000259" key="4">
    <source>
        <dbReference type="PROSITE" id="PS51071"/>
    </source>
</evidence>
<dbReference type="SUPFAM" id="SSF53697">
    <property type="entry name" value="SIS domain"/>
    <property type="match status" value="1"/>
</dbReference>
<feature type="domain" description="SIS" evidence="5">
    <location>
        <begin position="142"/>
        <end position="282"/>
    </location>
</feature>
<keyword evidence="3" id="KW-0804">Transcription</keyword>
<dbReference type="GO" id="GO:1901135">
    <property type="term" value="P:carbohydrate derivative metabolic process"/>
    <property type="evidence" value="ECO:0007669"/>
    <property type="project" value="InterPro"/>
</dbReference>
<dbReference type="InterPro" id="IPR035472">
    <property type="entry name" value="RpiR-like_SIS"/>
</dbReference>
<dbReference type="SUPFAM" id="SSF46689">
    <property type="entry name" value="Homeodomain-like"/>
    <property type="match status" value="1"/>
</dbReference>
<evidence type="ECO:0000256" key="1">
    <source>
        <dbReference type="ARBA" id="ARBA00023015"/>
    </source>
</evidence>
<dbReference type="Proteomes" id="UP000188879">
    <property type="component" value="Unassembled WGS sequence"/>
</dbReference>
<dbReference type="InterPro" id="IPR036388">
    <property type="entry name" value="WH-like_DNA-bd_sf"/>
</dbReference>
<name>A0A1V2H2S8_9PROT</name>
<dbReference type="Pfam" id="PF01380">
    <property type="entry name" value="SIS"/>
    <property type="match status" value="1"/>
</dbReference>
<dbReference type="Pfam" id="PF01418">
    <property type="entry name" value="HTH_6"/>
    <property type="match status" value="1"/>
</dbReference>
<dbReference type="PROSITE" id="PS51071">
    <property type="entry name" value="HTH_RPIR"/>
    <property type="match status" value="1"/>
</dbReference>
<keyword evidence="2" id="KW-0238">DNA-binding</keyword>
<dbReference type="GO" id="GO:0003700">
    <property type="term" value="F:DNA-binding transcription factor activity"/>
    <property type="evidence" value="ECO:0007669"/>
    <property type="project" value="InterPro"/>
</dbReference>
<dbReference type="GO" id="GO:0003677">
    <property type="term" value="F:DNA binding"/>
    <property type="evidence" value="ECO:0007669"/>
    <property type="project" value="UniProtKB-KW"/>
</dbReference>
<evidence type="ECO:0000256" key="3">
    <source>
        <dbReference type="ARBA" id="ARBA00023163"/>
    </source>
</evidence>
<proteinExistence type="predicted"/>
<dbReference type="PANTHER" id="PTHR30514:SF20">
    <property type="entry name" value="TRANSCRIPTIONAL REGULATOR"/>
    <property type="match status" value="1"/>
</dbReference>
<evidence type="ECO:0000256" key="2">
    <source>
        <dbReference type="ARBA" id="ARBA00023125"/>
    </source>
</evidence>
<evidence type="ECO:0000313" key="7">
    <source>
        <dbReference type="Proteomes" id="UP000188879"/>
    </source>
</evidence>
<dbReference type="Gene3D" id="3.40.50.10490">
    <property type="entry name" value="Glucose-6-phosphate isomerase like protein, domain 1"/>
    <property type="match status" value="1"/>
</dbReference>
<reference evidence="6 7" key="1">
    <citation type="submission" date="2016-10" db="EMBL/GenBank/DDBJ databases">
        <title>Draft Genome sequence of Roseomonas sp. strain M3.</title>
        <authorList>
            <person name="Subhash Y."/>
            <person name="Lee S."/>
        </authorList>
    </citation>
    <scope>NUCLEOTIDE SEQUENCE [LARGE SCALE GENOMIC DNA]</scope>
    <source>
        <strain evidence="6 7">M3</strain>
    </source>
</reference>
<feature type="domain" description="HTH rpiR-type" evidence="4">
    <location>
        <begin position="16"/>
        <end position="92"/>
    </location>
</feature>
<dbReference type="RefSeq" id="WP_076958258.1">
    <property type="nucleotide sequence ID" value="NZ_MLCO01000153.1"/>
</dbReference>
<dbReference type="InterPro" id="IPR009057">
    <property type="entry name" value="Homeodomain-like_sf"/>
</dbReference>
<dbReference type="OrthoDB" id="9814005at2"/>
<dbReference type="Gene3D" id="1.10.10.10">
    <property type="entry name" value="Winged helix-like DNA-binding domain superfamily/Winged helix DNA-binding domain"/>
    <property type="match status" value="1"/>
</dbReference>
<gene>
    <name evidence="6" type="ORF">BKE38_15565</name>
</gene>
<dbReference type="InterPro" id="IPR001347">
    <property type="entry name" value="SIS_dom"/>
</dbReference>
<accession>A0A1V2H2S8</accession>
<protein>
    <submittedName>
        <fullName evidence="6">RpiR family transcriptional regulator</fullName>
    </submittedName>
</protein>
<dbReference type="EMBL" id="MLCO01000153">
    <property type="protein sequence ID" value="ONG51784.1"/>
    <property type="molecule type" value="Genomic_DNA"/>
</dbReference>
<evidence type="ECO:0000259" key="5">
    <source>
        <dbReference type="PROSITE" id="PS51464"/>
    </source>
</evidence>
<dbReference type="InterPro" id="IPR047640">
    <property type="entry name" value="RpiR-like"/>
</dbReference>
<keyword evidence="1" id="KW-0805">Transcription regulation</keyword>
<dbReference type="InterPro" id="IPR000281">
    <property type="entry name" value="HTH_RpiR"/>
</dbReference>